<accession>F5R9G4</accession>
<evidence type="ECO:0000313" key="2">
    <source>
        <dbReference type="EMBL" id="EGK73034.1"/>
    </source>
</evidence>
<evidence type="ECO:0000313" key="3">
    <source>
        <dbReference type="Proteomes" id="UP000005019"/>
    </source>
</evidence>
<dbReference type="AlphaFoldDB" id="F5R9G4"/>
<reference evidence="2 3" key="1">
    <citation type="journal article" date="2011" name="J. Bacteriol.">
        <title>Genome sequence of Methyloversatilis universalis FAM5T, a methylotrophic representative of the order Rhodocyclales.</title>
        <authorList>
            <person name="Kittichotirat W."/>
            <person name="Good N.M."/>
            <person name="Hall R."/>
            <person name="Bringel F."/>
            <person name="Lajus A."/>
            <person name="Medigue C."/>
            <person name="Smalley N.E."/>
            <person name="Beck D."/>
            <person name="Bumgarner R."/>
            <person name="Vuilleumier S."/>
            <person name="Kalyuzhnaya M.G."/>
        </authorList>
    </citation>
    <scope>NUCLEOTIDE SEQUENCE [LARGE SCALE GENOMIC DNA]</scope>
    <source>
        <strain evidence="3">ATCC BAA-1314 / JCM 13912 / FAM5</strain>
    </source>
</reference>
<protein>
    <submittedName>
        <fullName evidence="2">Uncharacterized protein</fullName>
    </submittedName>
</protein>
<keyword evidence="1" id="KW-1133">Transmembrane helix</keyword>
<dbReference type="Proteomes" id="UP000005019">
    <property type="component" value="Unassembled WGS sequence"/>
</dbReference>
<sequence length="55" mass="5911">MKEEPSLSPPAAVPSRDRFAWCLLAVWMLASAAVLYQHMADNPPGLCRTGGAAVR</sequence>
<gene>
    <name evidence="2" type="ORF">METUNv1_00872</name>
</gene>
<evidence type="ECO:0000256" key="1">
    <source>
        <dbReference type="SAM" id="Phobius"/>
    </source>
</evidence>
<proteinExistence type="predicted"/>
<comment type="caution">
    <text evidence="2">The sequence shown here is derived from an EMBL/GenBank/DDBJ whole genome shotgun (WGS) entry which is preliminary data.</text>
</comment>
<organism evidence="2 3">
    <name type="scientific">Methyloversatilis universalis (strain ATCC BAA-1314 / DSM 25237 / JCM 13912 / CCUG 52030 / FAM5)</name>
    <dbReference type="NCBI Taxonomy" id="1000565"/>
    <lineage>
        <taxon>Bacteria</taxon>
        <taxon>Pseudomonadati</taxon>
        <taxon>Pseudomonadota</taxon>
        <taxon>Betaproteobacteria</taxon>
        <taxon>Nitrosomonadales</taxon>
        <taxon>Sterolibacteriaceae</taxon>
        <taxon>Methyloversatilis</taxon>
    </lineage>
</organism>
<dbReference type="EMBL" id="AFHG01000030">
    <property type="protein sequence ID" value="EGK73034.1"/>
    <property type="molecule type" value="Genomic_DNA"/>
</dbReference>
<keyword evidence="3" id="KW-1185">Reference proteome</keyword>
<keyword evidence="1" id="KW-0812">Transmembrane</keyword>
<keyword evidence="1" id="KW-0472">Membrane</keyword>
<name>F5R9G4_METUF</name>
<feature type="transmembrane region" description="Helical" evidence="1">
    <location>
        <begin position="18"/>
        <end position="36"/>
    </location>
</feature>